<reference evidence="3" key="2">
    <citation type="journal article" date="2023" name="IMA Fungus">
        <title>Comparative genomic study of the Penicillium genus elucidates a diverse pangenome and 15 lateral gene transfer events.</title>
        <authorList>
            <person name="Petersen C."/>
            <person name="Sorensen T."/>
            <person name="Nielsen M.R."/>
            <person name="Sondergaard T.E."/>
            <person name="Sorensen J.L."/>
            <person name="Fitzpatrick D.A."/>
            <person name="Frisvad J.C."/>
            <person name="Nielsen K.L."/>
        </authorList>
    </citation>
    <scope>NUCLEOTIDE SEQUENCE</scope>
    <source>
        <strain evidence="3">IBT 21472</strain>
    </source>
</reference>
<protein>
    <submittedName>
        <fullName evidence="3">Uncharacterized protein</fullName>
    </submittedName>
</protein>
<dbReference type="InterPro" id="IPR002347">
    <property type="entry name" value="SDR_fam"/>
</dbReference>
<dbReference type="OrthoDB" id="1274115at2759"/>
<keyword evidence="4" id="KW-1185">Reference proteome</keyword>
<dbReference type="EMBL" id="JAPZBO010000007">
    <property type="protein sequence ID" value="KAJ5311444.1"/>
    <property type="molecule type" value="Genomic_DNA"/>
</dbReference>
<accession>A0A9W9HDN2</accession>
<keyword evidence="2" id="KW-0560">Oxidoreductase</keyword>
<dbReference type="SUPFAM" id="SSF51735">
    <property type="entry name" value="NAD(P)-binding Rossmann-fold domains"/>
    <property type="match status" value="1"/>
</dbReference>
<evidence type="ECO:0000256" key="1">
    <source>
        <dbReference type="ARBA" id="ARBA00006484"/>
    </source>
</evidence>
<comment type="caution">
    <text evidence="3">The sequence shown here is derived from an EMBL/GenBank/DDBJ whole genome shotgun (WGS) entry which is preliminary data.</text>
</comment>
<dbReference type="InterPro" id="IPR051911">
    <property type="entry name" value="SDR_oxidoreductase"/>
</dbReference>
<dbReference type="Gene3D" id="3.40.50.720">
    <property type="entry name" value="NAD(P)-binding Rossmann-like Domain"/>
    <property type="match status" value="1"/>
</dbReference>
<name>A0A9W9HDN2_9EURO</name>
<dbReference type="Pfam" id="PF00106">
    <property type="entry name" value="adh_short"/>
    <property type="match status" value="1"/>
</dbReference>
<evidence type="ECO:0000313" key="3">
    <source>
        <dbReference type="EMBL" id="KAJ5311444.1"/>
    </source>
</evidence>
<dbReference type="GO" id="GO:0016491">
    <property type="term" value="F:oxidoreductase activity"/>
    <property type="evidence" value="ECO:0007669"/>
    <property type="project" value="UniProtKB-KW"/>
</dbReference>
<dbReference type="Proteomes" id="UP001147746">
    <property type="component" value="Unassembled WGS sequence"/>
</dbReference>
<comment type="similarity">
    <text evidence="1">Belongs to the short-chain dehydrogenases/reductases (SDR) family.</text>
</comment>
<evidence type="ECO:0000313" key="4">
    <source>
        <dbReference type="Proteomes" id="UP001147746"/>
    </source>
</evidence>
<organism evidence="3 4">
    <name type="scientific">Penicillium atrosanguineum</name>
    <dbReference type="NCBI Taxonomy" id="1132637"/>
    <lineage>
        <taxon>Eukaryota</taxon>
        <taxon>Fungi</taxon>
        <taxon>Dikarya</taxon>
        <taxon>Ascomycota</taxon>
        <taxon>Pezizomycotina</taxon>
        <taxon>Eurotiomycetes</taxon>
        <taxon>Eurotiomycetidae</taxon>
        <taxon>Eurotiales</taxon>
        <taxon>Aspergillaceae</taxon>
        <taxon>Penicillium</taxon>
    </lineage>
</organism>
<evidence type="ECO:0000256" key="2">
    <source>
        <dbReference type="ARBA" id="ARBA00023002"/>
    </source>
</evidence>
<sequence length="300" mass="32333">MSPQVWLITGTSSGFGAEFVKSAIARGDKVIATARNVEKINHLKDIGAATMQLDVTASQAELDRKANEAISMYGRIDVLVNNAGYTQFGTIEESSHEEWFTQFNTNVFGTLNTTRSFLPHFRSNKSGAIVFIGSMVAWDGVPIVGAYCASKAALHCTYPLEDMSEIPANTVADSVESLQKEVGPLGIKTLLVEPGTFRTDLLAATNRKSAQSKYAIADYKALTEAVENGFASLDGNQIGDPVKGVALIIDLVKGKNVAAGKEWPSQLPIGSDAVGVIRKKCEETLRELEQWEELAKSTDA</sequence>
<dbReference type="CDD" id="cd05374">
    <property type="entry name" value="17beta-HSD-like_SDR_c"/>
    <property type="match status" value="1"/>
</dbReference>
<dbReference type="PRINTS" id="PR00081">
    <property type="entry name" value="GDHRDH"/>
</dbReference>
<dbReference type="InterPro" id="IPR036291">
    <property type="entry name" value="NAD(P)-bd_dom_sf"/>
</dbReference>
<proteinExistence type="inferred from homology"/>
<dbReference type="PANTHER" id="PTHR43976:SF16">
    <property type="entry name" value="SHORT-CHAIN DEHYDROGENASE_REDUCTASE FAMILY PROTEIN"/>
    <property type="match status" value="1"/>
</dbReference>
<reference evidence="3" key="1">
    <citation type="submission" date="2022-12" db="EMBL/GenBank/DDBJ databases">
        <authorList>
            <person name="Petersen C."/>
        </authorList>
    </citation>
    <scope>NUCLEOTIDE SEQUENCE</scope>
    <source>
        <strain evidence="3">IBT 21472</strain>
    </source>
</reference>
<dbReference type="AlphaFoldDB" id="A0A9W9HDN2"/>
<dbReference type="PANTHER" id="PTHR43976">
    <property type="entry name" value="SHORT CHAIN DEHYDROGENASE"/>
    <property type="match status" value="1"/>
</dbReference>
<gene>
    <name evidence="3" type="ORF">N7476_007304</name>
</gene>